<dbReference type="Proteomes" id="UP000266841">
    <property type="component" value="Unassembled WGS sequence"/>
</dbReference>
<protein>
    <recommendedName>
        <fullName evidence="3">Methyltransferase domain-containing protein</fullName>
    </recommendedName>
</protein>
<dbReference type="InterPro" id="IPR029063">
    <property type="entry name" value="SAM-dependent_MTases_sf"/>
</dbReference>
<dbReference type="InterPro" id="IPR019410">
    <property type="entry name" value="Methyltransf_16"/>
</dbReference>
<proteinExistence type="predicted"/>
<accession>K0RA68</accession>
<name>K0RA68_THAOC</name>
<dbReference type="OrthoDB" id="413520at2759"/>
<reference evidence="1 2" key="1">
    <citation type="journal article" date="2012" name="Genome Biol.">
        <title>Genome and low-iron response of an oceanic diatom adapted to chronic iron limitation.</title>
        <authorList>
            <person name="Lommer M."/>
            <person name="Specht M."/>
            <person name="Roy A.S."/>
            <person name="Kraemer L."/>
            <person name="Andreson R."/>
            <person name="Gutowska M.A."/>
            <person name="Wolf J."/>
            <person name="Bergner S.V."/>
            <person name="Schilhabel M.B."/>
            <person name="Klostermeier U.C."/>
            <person name="Beiko R.G."/>
            <person name="Rosenstiel P."/>
            <person name="Hippler M."/>
            <person name="Laroche J."/>
        </authorList>
    </citation>
    <scope>NUCLEOTIDE SEQUENCE [LARGE SCALE GENOMIC DNA]</scope>
    <source>
        <strain evidence="1 2">CCMP1005</strain>
    </source>
</reference>
<evidence type="ECO:0000313" key="1">
    <source>
        <dbReference type="EMBL" id="EJK45896.1"/>
    </source>
</evidence>
<comment type="caution">
    <text evidence="1">The sequence shown here is derived from an EMBL/GenBank/DDBJ whole genome shotgun (WGS) entry which is preliminary data.</text>
</comment>
<dbReference type="Gene3D" id="3.40.50.150">
    <property type="entry name" value="Vaccinia Virus protein VP39"/>
    <property type="match status" value="1"/>
</dbReference>
<dbReference type="eggNOG" id="ENOG502SY1A">
    <property type="taxonomic scope" value="Eukaryota"/>
</dbReference>
<gene>
    <name evidence="1" type="ORF">THAOC_35469</name>
</gene>
<dbReference type="AlphaFoldDB" id="K0RA68"/>
<sequence>MAEQRLALPSGVELAVRRSRVGGGTGAVPWKGGVILAGRVCSWSGRPREDLTESDADGSPPAAGASFDSLFRGRRVLELGAGAAALPSMTLGRLAENGLPASGVDVTASDGVECNVRANGLDGLVKVRHVNWNDYLDDGSAEDDRHKADTILFADCIYNDDCAIALCRAIERLLSPGGCALGVLPLFRAGIDVFRKLMDGAGFEAVNVPLVSTRGGGGGEDAPCTSLSGPVGALGEMGHGLFVHRCCGASISLVAKHDDSNSNTEGVAFYSLLLPAGDFSSLPQRPGIPAMPLHTIRSLCCAAFHEHILDFITHLACLWAWAKPASGGGTPGSLEGLSPVCTCPDVTPPAATCPPKQVGGAPNADLMAADIYGTLANLFEEVRTTSSQGSFEPGILSWCSLVLNFSGSYEIICQVLPHCYVTAPLNDQTFQWIEQQRKPQEQVHNQQYARTARTDVATASLFVG</sequence>
<dbReference type="PANTHER" id="PTHR14614:SF123">
    <property type="entry name" value="OS04G0645500 PROTEIN"/>
    <property type="match status" value="1"/>
</dbReference>
<dbReference type="SUPFAM" id="SSF53335">
    <property type="entry name" value="S-adenosyl-L-methionine-dependent methyltransferases"/>
    <property type="match status" value="1"/>
</dbReference>
<organism evidence="1 2">
    <name type="scientific">Thalassiosira oceanica</name>
    <name type="common">Marine diatom</name>
    <dbReference type="NCBI Taxonomy" id="159749"/>
    <lineage>
        <taxon>Eukaryota</taxon>
        <taxon>Sar</taxon>
        <taxon>Stramenopiles</taxon>
        <taxon>Ochrophyta</taxon>
        <taxon>Bacillariophyta</taxon>
        <taxon>Coscinodiscophyceae</taxon>
        <taxon>Thalassiosirophycidae</taxon>
        <taxon>Thalassiosirales</taxon>
        <taxon>Thalassiosiraceae</taxon>
        <taxon>Thalassiosira</taxon>
    </lineage>
</organism>
<evidence type="ECO:0008006" key="3">
    <source>
        <dbReference type="Google" id="ProtNLM"/>
    </source>
</evidence>
<dbReference type="EMBL" id="AGNL01048167">
    <property type="protein sequence ID" value="EJK45896.1"/>
    <property type="molecule type" value="Genomic_DNA"/>
</dbReference>
<dbReference type="PANTHER" id="PTHR14614">
    <property type="entry name" value="HEPATOCELLULAR CARCINOMA-ASSOCIATED ANTIGEN"/>
    <property type="match status" value="1"/>
</dbReference>
<dbReference type="Pfam" id="PF10294">
    <property type="entry name" value="Methyltransf_16"/>
    <property type="match status" value="1"/>
</dbReference>
<keyword evidence="2" id="KW-1185">Reference proteome</keyword>
<evidence type="ECO:0000313" key="2">
    <source>
        <dbReference type="Proteomes" id="UP000266841"/>
    </source>
</evidence>